<feature type="region of interest" description="Disordered" evidence="4">
    <location>
        <begin position="71"/>
        <end position="123"/>
    </location>
</feature>
<evidence type="ECO:0000256" key="4">
    <source>
        <dbReference type="SAM" id="MobiDB-lite"/>
    </source>
</evidence>
<feature type="compositionally biased region" description="Basic and acidic residues" evidence="4">
    <location>
        <begin position="567"/>
        <end position="577"/>
    </location>
</feature>
<feature type="domain" description="DRBM" evidence="5">
    <location>
        <begin position="1"/>
        <end position="70"/>
    </location>
</feature>
<dbReference type="InterPro" id="IPR014720">
    <property type="entry name" value="dsRBD_dom"/>
</dbReference>
<keyword evidence="1" id="KW-0677">Repeat</keyword>
<dbReference type="EMBL" id="JAHRHJ020000006">
    <property type="protein sequence ID" value="KAH9310628.1"/>
    <property type="molecule type" value="Genomic_DNA"/>
</dbReference>
<comment type="caution">
    <text evidence="6">The sequence shown here is derived from an EMBL/GenBank/DDBJ whole genome shotgun (WGS) entry which is preliminary data.</text>
</comment>
<evidence type="ECO:0000256" key="3">
    <source>
        <dbReference type="PROSITE-ProRule" id="PRU00266"/>
    </source>
</evidence>
<dbReference type="PANTHER" id="PTHR46031:SF26">
    <property type="entry name" value="DOUBLE-STRANDED RNA-BINDING PROTEIN 2"/>
    <property type="match status" value="1"/>
</dbReference>
<evidence type="ECO:0000313" key="7">
    <source>
        <dbReference type="Proteomes" id="UP000824469"/>
    </source>
</evidence>
<evidence type="ECO:0000256" key="1">
    <source>
        <dbReference type="ARBA" id="ARBA00022737"/>
    </source>
</evidence>
<evidence type="ECO:0000256" key="2">
    <source>
        <dbReference type="ARBA" id="ARBA00022884"/>
    </source>
</evidence>
<dbReference type="SMART" id="SM00358">
    <property type="entry name" value="DSRM"/>
    <property type="match status" value="3"/>
</dbReference>
<dbReference type="GO" id="GO:0003725">
    <property type="term" value="F:double-stranded RNA binding"/>
    <property type="evidence" value="ECO:0007669"/>
    <property type="project" value="InterPro"/>
</dbReference>
<feature type="domain" description="DRBM" evidence="5">
    <location>
        <begin position="312"/>
        <end position="377"/>
    </location>
</feature>
<dbReference type="AlphaFoldDB" id="A0AA38FV62"/>
<feature type="region of interest" description="Disordered" evidence="4">
    <location>
        <begin position="499"/>
        <end position="662"/>
    </location>
</feature>
<dbReference type="SUPFAM" id="SSF54768">
    <property type="entry name" value="dsRNA-binding domain-like"/>
    <property type="match status" value="3"/>
</dbReference>
<accession>A0AA38FV62</accession>
<proteinExistence type="predicted"/>
<evidence type="ECO:0000259" key="5">
    <source>
        <dbReference type="PROSITE" id="PS50137"/>
    </source>
</evidence>
<sequence length="729" mass="79834">MSKIKLHEAVQKEYGSSPFYTFAKDGPEHAPQFRAFVSFCGLTFQSPGFCRTMRQAENAAADVALVALGKPDDEPMQTDEPIQTNGPAGTVQIQSGEVHPNLQIEGKKDDTPRPQGNVPSSSESGITIALLTSEQKEQPVQIPQTHPQSFPSSRTHVVPLRELSTSEYSGRGINKQSRDNINSVSANSGNETNKEPGHDIAVGMLGKRQRTEVIIQPEERISTPLVLPDLQKTQLLHYAVKGGFDLPAYSCIREGLSHVPRFKARVKFDGQTFESSGYFNTVRQAEHAAASVALKALSERGLGLAESPLYKNYLQIKAQKEGRPLPVYCTTMSGQLHAPVFTSTLKFNGMEFKGKAAKTKKQAENNAASIALSALKELIGSAVSTLPVQDDKGKAPVCESNDHPLIQAINHLKEETTRVESNVFLNSYPKAKRVAFQRQVKKVIMEMECLQELIVSMSNCASKRVPQNVDRARVQQENVQIEIMDIGLGWDLPNANHPPTIGGGGWGNSDDRNPPHMGSQTNSYRNHHSPTRARTNQSRGRQQFRGRSRGRFEGRGSGRSGWVPPQDRVRVQQEENAHTGAVDNGSGWNLPGIGDPPATGWDGWGEPEDGYQHHVGRGPQNNPRRDHSSARARGSRSRSRPQFPSHSRGRSEWNPPSRNDKHFPMLELAISPVRARVQEGENGQNEGADAGFGWSLPDAIDPSVTGLGGWNNFDDKDPPPATGTVAPCA</sequence>
<evidence type="ECO:0000313" key="6">
    <source>
        <dbReference type="EMBL" id="KAH9310628.1"/>
    </source>
</evidence>
<protein>
    <recommendedName>
        <fullName evidence="5">DRBM domain-containing protein</fullName>
    </recommendedName>
</protein>
<dbReference type="PANTHER" id="PTHR46031">
    <property type="match status" value="1"/>
</dbReference>
<name>A0AA38FV62_TAXCH</name>
<dbReference type="CDD" id="cd19907">
    <property type="entry name" value="DSRM_AtDRB-like_rpt1"/>
    <property type="match status" value="1"/>
</dbReference>
<feature type="region of interest" description="Disordered" evidence="4">
    <location>
        <begin position="703"/>
        <end position="729"/>
    </location>
</feature>
<dbReference type="Gene3D" id="3.30.160.20">
    <property type="match status" value="3"/>
</dbReference>
<organism evidence="6 7">
    <name type="scientific">Taxus chinensis</name>
    <name type="common">Chinese yew</name>
    <name type="synonym">Taxus wallichiana var. chinensis</name>
    <dbReference type="NCBI Taxonomy" id="29808"/>
    <lineage>
        <taxon>Eukaryota</taxon>
        <taxon>Viridiplantae</taxon>
        <taxon>Streptophyta</taxon>
        <taxon>Embryophyta</taxon>
        <taxon>Tracheophyta</taxon>
        <taxon>Spermatophyta</taxon>
        <taxon>Pinopsida</taxon>
        <taxon>Pinidae</taxon>
        <taxon>Conifers II</taxon>
        <taxon>Cupressales</taxon>
        <taxon>Taxaceae</taxon>
        <taxon>Taxus</taxon>
    </lineage>
</organism>
<feature type="domain" description="DRBM" evidence="5">
    <location>
        <begin position="244"/>
        <end position="299"/>
    </location>
</feature>
<keyword evidence="7" id="KW-1185">Reference proteome</keyword>
<dbReference type="Proteomes" id="UP000824469">
    <property type="component" value="Unassembled WGS sequence"/>
</dbReference>
<keyword evidence="2 3" id="KW-0694">RNA-binding</keyword>
<gene>
    <name evidence="6" type="ORF">KI387_025663</name>
</gene>
<feature type="compositionally biased region" description="Polar residues" evidence="4">
    <location>
        <begin position="80"/>
        <end position="95"/>
    </location>
</feature>
<dbReference type="InterPro" id="IPR044450">
    <property type="entry name" value="AtDRB-like_DSRM_1"/>
</dbReference>
<dbReference type="PROSITE" id="PS50137">
    <property type="entry name" value="DS_RBD"/>
    <property type="match status" value="3"/>
</dbReference>
<reference evidence="6 7" key="1">
    <citation type="journal article" date="2021" name="Nat. Plants">
        <title>The Taxus genome provides insights into paclitaxel biosynthesis.</title>
        <authorList>
            <person name="Xiong X."/>
            <person name="Gou J."/>
            <person name="Liao Q."/>
            <person name="Li Y."/>
            <person name="Zhou Q."/>
            <person name="Bi G."/>
            <person name="Li C."/>
            <person name="Du R."/>
            <person name="Wang X."/>
            <person name="Sun T."/>
            <person name="Guo L."/>
            <person name="Liang H."/>
            <person name="Lu P."/>
            <person name="Wu Y."/>
            <person name="Zhang Z."/>
            <person name="Ro D.K."/>
            <person name="Shang Y."/>
            <person name="Huang S."/>
            <person name="Yan J."/>
        </authorList>
    </citation>
    <scope>NUCLEOTIDE SEQUENCE [LARGE SCALE GENOMIC DNA]</scope>
    <source>
        <strain evidence="6">Ta-2019</strain>
    </source>
</reference>
<dbReference type="Pfam" id="PF00035">
    <property type="entry name" value="dsrm"/>
    <property type="match status" value="3"/>
</dbReference>